<dbReference type="InterPro" id="IPR052016">
    <property type="entry name" value="Bact_Sigma-Reg"/>
</dbReference>
<evidence type="ECO:0000313" key="3">
    <source>
        <dbReference type="EMBL" id="MBC5679773.1"/>
    </source>
</evidence>
<proteinExistence type="predicted"/>
<dbReference type="PANTHER" id="PTHR43156:SF2">
    <property type="entry name" value="STAGE II SPORULATION PROTEIN E"/>
    <property type="match status" value="1"/>
</dbReference>
<keyword evidence="4" id="KW-1185">Reference proteome</keyword>
<accession>A0ABR7FY82</accession>
<feature type="domain" description="PPM-type phosphatase" evidence="2">
    <location>
        <begin position="157"/>
        <end position="369"/>
    </location>
</feature>
<dbReference type="EMBL" id="JACOPD010000001">
    <property type="protein sequence ID" value="MBC5679773.1"/>
    <property type="molecule type" value="Genomic_DNA"/>
</dbReference>
<dbReference type="InterPro" id="IPR036457">
    <property type="entry name" value="PPM-type-like_dom_sf"/>
</dbReference>
<organism evidence="3 4">
    <name type="scientific">Lachnospira hominis</name>
    <name type="common">ex Liu et al. 2021</name>
    <dbReference type="NCBI Taxonomy" id="2763051"/>
    <lineage>
        <taxon>Bacteria</taxon>
        <taxon>Bacillati</taxon>
        <taxon>Bacillota</taxon>
        <taxon>Clostridia</taxon>
        <taxon>Lachnospirales</taxon>
        <taxon>Lachnospiraceae</taxon>
        <taxon>Lachnospira</taxon>
    </lineage>
</organism>
<dbReference type="Gene3D" id="3.60.40.10">
    <property type="entry name" value="PPM-type phosphatase domain"/>
    <property type="match status" value="1"/>
</dbReference>
<evidence type="ECO:0000256" key="1">
    <source>
        <dbReference type="ARBA" id="ARBA00022801"/>
    </source>
</evidence>
<dbReference type="Pfam" id="PF07228">
    <property type="entry name" value="SpoIIE"/>
    <property type="match status" value="1"/>
</dbReference>
<dbReference type="Proteomes" id="UP000628463">
    <property type="component" value="Unassembled WGS sequence"/>
</dbReference>
<evidence type="ECO:0000259" key="2">
    <source>
        <dbReference type="SMART" id="SM00331"/>
    </source>
</evidence>
<gene>
    <name evidence="3" type="ORF">H8S01_02185</name>
</gene>
<comment type="caution">
    <text evidence="3">The sequence shown here is derived from an EMBL/GenBank/DDBJ whole genome shotgun (WGS) entry which is preliminary data.</text>
</comment>
<dbReference type="SUPFAM" id="SSF81606">
    <property type="entry name" value="PP2C-like"/>
    <property type="match status" value="1"/>
</dbReference>
<sequence length="375" mass="41598">MSESVRDYVTTYSFNKLEETAKTFRRLGEVYENAAEFKTADPGISRQLLLVADVLDECVTTHLYSEEIPKDIAKELFRKCFLSGVRIKNLSTIRNHHGAAELVMQARTVGRGCVSVKKILPIISEVFGLGYYLPGSDRTTIHEQFEQFIFIQESRFRMLTGVARRGKGCSKFNGDNFLISRLDCGKTTAAIADGMGSGKRAFIESRMVIELMENCIDAGFDEHAALDLINAAYIAGGSKSVNPVTMDMSVIDCNTGIMSCIKMGAAATFIKRDSSVEVIKSTTLPLGVLEKVDYERVNKKLYNGDYVIMVSDGLLDNIPNVDKEKIFADIINTISVKKPDAMAEEIMRKSLKYNGGKPSDDMTVLVLGLFDTYDK</sequence>
<reference evidence="3 4" key="1">
    <citation type="submission" date="2020-08" db="EMBL/GenBank/DDBJ databases">
        <title>Genome public.</title>
        <authorList>
            <person name="Liu C."/>
            <person name="Sun Q."/>
        </authorList>
    </citation>
    <scope>NUCLEOTIDE SEQUENCE [LARGE SCALE GENOMIC DNA]</scope>
    <source>
        <strain evidence="3 4">NSJ-43</strain>
    </source>
</reference>
<dbReference type="PANTHER" id="PTHR43156">
    <property type="entry name" value="STAGE II SPORULATION PROTEIN E-RELATED"/>
    <property type="match status" value="1"/>
</dbReference>
<evidence type="ECO:0000313" key="4">
    <source>
        <dbReference type="Proteomes" id="UP000628463"/>
    </source>
</evidence>
<name>A0ABR7FY82_9FIRM</name>
<dbReference type="SMART" id="SM00331">
    <property type="entry name" value="PP2C_SIG"/>
    <property type="match status" value="1"/>
</dbReference>
<keyword evidence="1" id="KW-0378">Hydrolase</keyword>
<dbReference type="RefSeq" id="WP_186836014.1">
    <property type="nucleotide sequence ID" value="NZ_JACOPD010000001.1"/>
</dbReference>
<dbReference type="InterPro" id="IPR001932">
    <property type="entry name" value="PPM-type_phosphatase-like_dom"/>
</dbReference>
<protein>
    <submittedName>
        <fullName evidence="3">SpoIIE family protein phosphatase</fullName>
    </submittedName>
</protein>